<proteinExistence type="inferred from homology"/>
<dbReference type="Gene3D" id="3.90.550.10">
    <property type="entry name" value="Spore Coat Polysaccharide Biosynthesis Protein SpsA, Chain A"/>
    <property type="match status" value="1"/>
</dbReference>
<keyword evidence="3" id="KW-0808">Transferase</keyword>
<dbReference type="Proteomes" id="UP000244223">
    <property type="component" value="Unassembled WGS sequence"/>
</dbReference>
<dbReference type="PANTHER" id="PTHR43630:SF2">
    <property type="entry name" value="GLYCOSYLTRANSFERASE"/>
    <property type="match status" value="1"/>
</dbReference>
<gene>
    <name evidence="3" type="ORF">C8N29_10598</name>
</gene>
<dbReference type="CDD" id="cd02511">
    <property type="entry name" value="Beta4Glucosyltransferase"/>
    <property type="match status" value="1"/>
</dbReference>
<protein>
    <submittedName>
        <fullName evidence="3">Glycosyl transferase family 2</fullName>
    </submittedName>
</protein>
<reference evidence="3 4" key="1">
    <citation type="submission" date="2018-04" db="EMBL/GenBank/DDBJ databases">
        <title>Genomic Encyclopedia of Archaeal and Bacterial Type Strains, Phase II (KMG-II): from individual species to whole genera.</title>
        <authorList>
            <person name="Goeker M."/>
        </authorList>
    </citation>
    <scope>NUCLEOTIDE SEQUENCE [LARGE SCALE GENOMIC DNA]</scope>
    <source>
        <strain evidence="3 4">DSM 5822</strain>
    </source>
</reference>
<dbReference type="SUPFAM" id="SSF53448">
    <property type="entry name" value="Nucleotide-diphospho-sugar transferases"/>
    <property type="match status" value="1"/>
</dbReference>
<dbReference type="Pfam" id="PF00535">
    <property type="entry name" value="Glycos_transf_2"/>
    <property type="match status" value="1"/>
</dbReference>
<accession>A0A2T5J0A5</accession>
<dbReference type="InterPro" id="IPR029044">
    <property type="entry name" value="Nucleotide-diphossugar_trans"/>
</dbReference>
<evidence type="ECO:0000313" key="4">
    <source>
        <dbReference type="Proteomes" id="UP000244223"/>
    </source>
</evidence>
<sequence length="273" mass="31913">MSISILVLTKNEEKDLPGCLESVKWSDDIHVYDSLSTDKTEEIALSYGATVTKRPFDNWAAHQNWGLANIAFKYDWVFYIDADERMTPELVAEVQAIVKNPADNIAFRIQRRDFFMNTWLKHVQTSPFYMRLFRPEKMRYERLVNPISIADGNVGQLTSYLDHFPFSKGVTHWIDRHNSYSTFEAKQICDNAANKAPFSVAKAFTASDFHERRFHQKELFYRLPMRPLIKFLLLYIAKRGFLDGRAGFTYACLQAIYEYFIVLKTRETKASRN</sequence>
<evidence type="ECO:0000259" key="2">
    <source>
        <dbReference type="Pfam" id="PF00535"/>
    </source>
</evidence>
<comment type="caution">
    <text evidence="3">The sequence shown here is derived from an EMBL/GenBank/DDBJ whole genome shotgun (WGS) entry which is preliminary data.</text>
</comment>
<keyword evidence="4" id="KW-1185">Reference proteome</keyword>
<dbReference type="RefSeq" id="WP_107865290.1">
    <property type="nucleotide sequence ID" value="NZ_QAON01000005.1"/>
</dbReference>
<name>A0A2T5J0A5_9GAMM</name>
<dbReference type="GO" id="GO:0016740">
    <property type="term" value="F:transferase activity"/>
    <property type="evidence" value="ECO:0007669"/>
    <property type="project" value="UniProtKB-KW"/>
</dbReference>
<dbReference type="AlphaFoldDB" id="A0A2T5J0A5"/>
<dbReference type="InterPro" id="IPR001173">
    <property type="entry name" value="Glyco_trans_2-like"/>
</dbReference>
<organism evidence="3 4">
    <name type="scientific">Agitococcus lubricus</name>
    <dbReference type="NCBI Taxonomy" id="1077255"/>
    <lineage>
        <taxon>Bacteria</taxon>
        <taxon>Pseudomonadati</taxon>
        <taxon>Pseudomonadota</taxon>
        <taxon>Gammaproteobacteria</taxon>
        <taxon>Moraxellales</taxon>
        <taxon>Moraxellaceae</taxon>
        <taxon>Agitococcus</taxon>
    </lineage>
</organism>
<dbReference type="PANTHER" id="PTHR43630">
    <property type="entry name" value="POLY-BETA-1,6-N-ACETYL-D-GLUCOSAMINE SYNTHASE"/>
    <property type="match status" value="1"/>
</dbReference>
<evidence type="ECO:0000256" key="1">
    <source>
        <dbReference type="ARBA" id="ARBA00038494"/>
    </source>
</evidence>
<dbReference type="OrthoDB" id="9815923at2"/>
<feature type="domain" description="Glycosyltransferase 2-like" evidence="2">
    <location>
        <begin position="4"/>
        <end position="150"/>
    </location>
</feature>
<evidence type="ECO:0000313" key="3">
    <source>
        <dbReference type="EMBL" id="PTQ89774.1"/>
    </source>
</evidence>
<comment type="similarity">
    <text evidence="1">Belongs to the glycosyltransferase 2 family. WaaE/KdtX subfamily.</text>
</comment>
<dbReference type="EMBL" id="QAON01000005">
    <property type="protein sequence ID" value="PTQ89774.1"/>
    <property type="molecule type" value="Genomic_DNA"/>
</dbReference>